<dbReference type="Pfam" id="PF16154">
    <property type="entry name" value="DUF4862"/>
    <property type="match status" value="1"/>
</dbReference>
<dbReference type="InterPro" id="IPR032344">
    <property type="entry name" value="DUF4862"/>
</dbReference>
<evidence type="ECO:0000313" key="2">
    <source>
        <dbReference type="EMBL" id="HAB6338491.1"/>
    </source>
</evidence>
<name>A0A379TRY1_SALDZ</name>
<accession>A0A379TRY1</accession>
<evidence type="ECO:0000313" key="4">
    <source>
        <dbReference type="Proteomes" id="UP000254633"/>
    </source>
</evidence>
<organism evidence="3 4">
    <name type="scientific">Salmonella diarizonae</name>
    <dbReference type="NCBI Taxonomy" id="59204"/>
    <lineage>
        <taxon>Bacteria</taxon>
        <taxon>Pseudomonadati</taxon>
        <taxon>Pseudomonadota</taxon>
        <taxon>Gammaproteobacteria</taxon>
        <taxon>Enterobacterales</taxon>
        <taxon>Enterobacteriaceae</taxon>
        <taxon>Salmonella</taxon>
    </lineage>
</organism>
<dbReference type="EMBL" id="DAAGOZ010000003">
    <property type="protein sequence ID" value="HAB3963263.1"/>
    <property type="molecule type" value="Genomic_DNA"/>
</dbReference>
<gene>
    <name evidence="3" type="primary">SBOV37551</name>
    <name evidence="2" type="ORF">GB480_05910</name>
    <name evidence="1" type="ORF">GBX62_04200</name>
    <name evidence="3" type="ORF">NCTC10060_00315</name>
</gene>
<reference evidence="1" key="3">
    <citation type="submission" date="2019-10" db="EMBL/GenBank/DDBJ databases">
        <authorList>
            <consortium name="NCBI Pathogen Detection Project"/>
        </authorList>
    </citation>
    <scope>NUCLEOTIDE SEQUENCE</scope>
    <source>
        <strain evidence="1">Salmonella enterica</strain>
    </source>
</reference>
<dbReference type="Proteomes" id="UP000254633">
    <property type="component" value="Unassembled WGS sequence"/>
</dbReference>
<proteinExistence type="predicted"/>
<dbReference type="EMBL" id="DAAHJH010000003">
    <property type="protein sequence ID" value="HAB6338491.1"/>
    <property type="molecule type" value="Genomic_DNA"/>
</dbReference>
<dbReference type="SUPFAM" id="SSF51658">
    <property type="entry name" value="Xylose isomerase-like"/>
    <property type="match status" value="1"/>
</dbReference>
<reference evidence="1" key="1">
    <citation type="journal article" date="2018" name="Genome Biol.">
        <title>SKESA: strategic k-mer extension for scrupulous assemblies.</title>
        <authorList>
            <person name="Souvorov A."/>
            <person name="Agarwala R."/>
            <person name="Lipman D.J."/>
        </authorList>
    </citation>
    <scope>NUCLEOTIDE SEQUENCE</scope>
    <source>
        <strain evidence="1">Salmonella enterica</strain>
    </source>
</reference>
<dbReference type="RefSeq" id="WP_136057945.1">
    <property type="nucleotide sequence ID" value="NZ_DACWWF010000005.1"/>
</dbReference>
<evidence type="ECO:0000313" key="1">
    <source>
        <dbReference type="EMBL" id="HAB3963263.1"/>
    </source>
</evidence>
<sequence>MKNNTGYIIGAYPCAPLFHQKSEEEETEFWRQLSDTPHIRGLEQPCLEHLHPLGDEWLLRHTPGNWRLVVTAIMETMRRRGENGGFGLASSDEEQRKACVEYYRHLYQKITKLNAKIPGKVMALELHAAPMANNPNVAQATEAFARSLKEIAHWDWSCALVLEHCDAMTGPAPRKGFLPLENVLETLVDYDISVCINWARSAIEGRDINLPLAHTQQVKQAGKLGALMFSGTTLDGEYGEWQDLHAPFAPFCPQSLMTTEHTHELLACAEETPLHFAGIKLLEINASADVSHRVAILRDGITALNKTKQ</sequence>
<reference evidence="3 4" key="2">
    <citation type="submission" date="2018-06" db="EMBL/GenBank/DDBJ databases">
        <authorList>
            <consortium name="Pathogen Informatics"/>
            <person name="Doyle S."/>
        </authorList>
    </citation>
    <scope>NUCLEOTIDE SEQUENCE [LARGE SCALE GENOMIC DNA]</scope>
    <source>
        <strain evidence="3 4">NCTC10060</strain>
    </source>
</reference>
<dbReference type="InterPro" id="IPR036237">
    <property type="entry name" value="Xyl_isomerase-like_sf"/>
</dbReference>
<dbReference type="EMBL" id="UGXH01000003">
    <property type="protein sequence ID" value="SUG53281.1"/>
    <property type="molecule type" value="Genomic_DNA"/>
</dbReference>
<evidence type="ECO:0000313" key="3">
    <source>
        <dbReference type="EMBL" id="SUG53281.1"/>
    </source>
</evidence>
<dbReference type="AlphaFoldDB" id="A0A379TRY1"/>
<protein>
    <submittedName>
        <fullName evidence="1">DUF4862 family protein</fullName>
    </submittedName>
    <submittedName>
        <fullName evidence="3">YiaX1</fullName>
    </submittedName>
</protein>